<dbReference type="Proteomes" id="UP000015502">
    <property type="component" value="Chromosome"/>
</dbReference>
<dbReference type="HOGENOM" id="CLU_063611_0_0_2"/>
<organism evidence="3 4">
    <name type="scientific">Thermococcus litoralis (strain ATCC 51850 / DSM 5473 / JCM 8560 / NS-C)</name>
    <dbReference type="NCBI Taxonomy" id="523849"/>
    <lineage>
        <taxon>Archaea</taxon>
        <taxon>Methanobacteriati</taxon>
        <taxon>Methanobacteriota</taxon>
        <taxon>Thermococci</taxon>
        <taxon>Thermococcales</taxon>
        <taxon>Thermococcaceae</taxon>
        <taxon>Thermococcus</taxon>
    </lineage>
</organism>
<keyword evidence="1" id="KW-0472">Membrane</keyword>
<keyword evidence="4" id="KW-1185">Reference proteome</keyword>
<keyword evidence="1" id="KW-0812">Transmembrane</keyword>
<evidence type="ECO:0000313" key="3">
    <source>
        <dbReference type="EMBL" id="EHR78130.1"/>
    </source>
</evidence>
<evidence type="ECO:0000256" key="1">
    <source>
        <dbReference type="SAM" id="Phobius"/>
    </source>
</evidence>
<name>H3ZP95_THELN</name>
<dbReference type="PaxDb" id="523849-OCC_03708"/>
<protein>
    <recommendedName>
        <fullName evidence="2">DUF835 domain-containing protein</fullName>
    </recommendedName>
</protein>
<dbReference type="KEGG" id="tlt:OCC_03708"/>
<keyword evidence="1" id="KW-1133">Transmembrane helix</keyword>
<dbReference type="Pfam" id="PF05763">
    <property type="entry name" value="DUF835"/>
    <property type="match status" value="1"/>
</dbReference>
<feature type="transmembrane region" description="Helical" evidence="1">
    <location>
        <begin position="102"/>
        <end position="126"/>
    </location>
</feature>
<gene>
    <name evidence="3" type="ORF">OCC_03708</name>
</gene>
<accession>H3ZP95</accession>
<dbReference type="EMBL" id="CP006670">
    <property type="protein sequence ID" value="EHR78130.1"/>
    <property type="molecule type" value="Genomic_DNA"/>
</dbReference>
<dbReference type="InterPro" id="IPR008553">
    <property type="entry name" value="DUF835"/>
</dbReference>
<feature type="transmembrane region" description="Helical" evidence="1">
    <location>
        <begin position="162"/>
        <end position="179"/>
    </location>
</feature>
<dbReference type="PANTHER" id="PTHR33531:SF7">
    <property type="entry name" value="HYPOTHETICAL MEMBRANE PROTEIN, CONSERVED"/>
    <property type="match status" value="1"/>
</dbReference>
<proteinExistence type="predicted"/>
<dbReference type="PANTHER" id="PTHR33531">
    <property type="entry name" value="RUBRERYTHRIN SUBFAMILY"/>
    <property type="match status" value="1"/>
</dbReference>
<feature type="transmembrane region" description="Helical" evidence="1">
    <location>
        <begin position="138"/>
        <end position="156"/>
    </location>
</feature>
<feature type="transmembrane region" description="Helical" evidence="1">
    <location>
        <begin position="46"/>
        <end position="66"/>
    </location>
</feature>
<feature type="transmembrane region" description="Helical" evidence="1">
    <location>
        <begin position="78"/>
        <end position="96"/>
    </location>
</feature>
<evidence type="ECO:0000313" key="4">
    <source>
        <dbReference type="Proteomes" id="UP000015502"/>
    </source>
</evidence>
<feature type="domain" description="DUF835" evidence="2">
    <location>
        <begin position="214"/>
        <end position="337"/>
    </location>
</feature>
<evidence type="ECO:0000259" key="2">
    <source>
        <dbReference type="Pfam" id="PF05763"/>
    </source>
</evidence>
<dbReference type="AlphaFoldDB" id="H3ZP95"/>
<reference evidence="3 4" key="1">
    <citation type="journal article" date="2012" name="J. Bacteriol.">
        <title>Genome sequence of the model hyperthermophilic archaeon Thermococcus litoralis NS-C.</title>
        <authorList>
            <person name="Gardner A.F."/>
            <person name="Kumar S."/>
            <person name="Perler F.B."/>
        </authorList>
    </citation>
    <scope>NUCLEOTIDE SEQUENCE [LARGE SCALE GENOMIC DNA]</scope>
    <source>
        <strain evidence="4">ATCC 51850 / DSM 5473 / JCM 8560 / NS-C</strain>
    </source>
</reference>
<sequence>MSLFGFFLLTYVYIKYKRDPALWWGLALLLLFVSLASETINLVDVQVLSRALFGMLVLYGTIGLLEEEKIVLSKHFRILSLVPLIVTGYVELGRVFGYSQDWFVSVGIPYAISGFAIVLSGFFIFSLLREEYNQKARFLGVLLLFYGFHQMLYPFTRVATKLLPFTFVISVFLVALAIYEMGKFTLSREFITRDIPILKVKMKPGLLFISPKKYEELKQLLKDFPVLAFVRYQNFPETWKTFFVTSIHEHESDIIFPTALPLMSARVVQYLKEAEEKGTRGIVIFDCLEYLKMYNGFEAIAKFLSSLRDYALLYNGAVIGVLDENAWEKKELVILQRIASSVEEIQLG</sequence>